<feature type="region of interest" description="Disordered" evidence="1">
    <location>
        <begin position="72"/>
        <end position="105"/>
    </location>
</feature>
<protein>
    <submittedName>
        <fullName evidence="2">Uncharacterized protein</fullName>
    </submittedName>
</protein>
<comment type="caution">
    <text evidence="2">The sequence shown here is derived from an EMBL/GenBank/DDBJ whole genome shotgun (WGS) entry which is preliminary data.</text>
</comment>
<reference evidence="2 3" key="1">
    <citation type="submission" date="2024-02" db="EMBL/GenBank/DDBJ databases">
        <authorList>
            <person name="Chen Y."/>
            <person name="Shah S."/>
            <person name="Dougan E. K."/>
            <person name="Thang M."/>
            <person name="Chan C."/>
        </authorList>
    </citation>
    <scope>NUCLEOTIDE SEQUENCE [LARGE SCALE GENOMIC DNA]</scope>
</reference>
<feature type="compositionally biased region" description="Basic and acidic residues" evidence="1">
    <location>
        <begin position="95"/>
        <end position="105"/>
    </location>
</feature>
<evidence type="ECO:0000256" key="1">
    <source>
        <dbReference type="SAM" id="MobiDB-lite"/>
    </source>
</evidence>
<evidence type="ECO:0000313" key="3">
    <source>
        <dbReference type="Proteomes" id="UP001642484"/>
    </source>
</evidence>
<feature type="compositionally biased region" description="Basic and acidic residues" evidence="1">
    <location>
        <begin position="76"/>
        <end position="85"/>
    </location>
</feature>
<accession>A0ABP0MX60</accession>
<proteinExistence type="predicted"/>
<dbReference type="EMBL" id="CAXAMN010020169">
    <property type="protein sequence ID" value="CAK9055793.1"/>
    <property type="molecule type" value="Genomic_DNA"/>
</dbReference>
<sequence>MSFDQCGPLSRSQPTVDPTYVAFQCTGPSPPRAARVSERCLRPTEANATGGETFFGIGYLWDGSTVYPGLDGSTMKNDRTNDLVPDRTSIPGRNGLDRSTGDERGSLAMCAHATWPQEEEERVCGSPPVLGDERI</sequence>
<gene>
    <name evidence="2" type="ORF">CCMP2556_LOCUS27720</name>
</gene>
<keyword evidence="3" id="KW-1185">Reference proteome</keyword>
<dbReference type="Proteomes" id="UP001642484">
    <property type="component" value="Unassembled WGS sequence"/>
</dbReference>
<feature type="region of interest" description="Disordered" evidence="1">
    <location>
        <begin position="116"/>
        <end position="135"/>
    </location>
</feature>
<name>A0ABP0MX60_9DINO</name>
<evidence type="ECO:0000313" key="2">
    <source>
        <dbReference type="EMBL" id="CAK9055793.1"/>
    </source>
</evidence>
<organism evidence="2 3">
    <name type="scientific">Durusdinium trenchii</name>
    <dbReference type="NCBI Taxonomy" id="1381693"/>
    <lineage>
        <taxon>Eukaryota</taxon>
        <taxon>Sar</taxon>
        <taxon>Alveolata</taxon>
        <taxon>Dinophyceae</taxon>
        <taxon>Suessiales</taxon>
        <taxon>Symbiodiniaceae</taxon>
        <taxon>Durusdinium</taxon>
    </lineage>
</organism>